<proteinExistence type="predicted"/>
<dbReference type="GO" id="GO:0047522">
    <property type="term" value="F:15-oxoprostaglandin 13-reductase [NAD(P)+] activity"/>
    <property type="evidence" value="ECO:0007669"/>
    <property type="project" value="TreeGrafter"/>
</dbReference>
<sequence>MNSHGRVCVCGCISEYNVREENTLKGPYPFKSILHKELSIFGFIVMTYMDQADKGRKQLLEWIKNVNIKKDFF</sequence>
<evidence type="ECO:0000313" key="1">
    <source>
        <dbReference type="EMBL" id="KOF63280.1"/>
    </source>
</evidence>
<reference evidence="1" key="1">
    <citation type="submission" date="2015-07" db="EMBL/GenBank/DDBJ databases">
        <title>MeaNS - Measles Nucleotide Surveillance Program.</title>
        <authorList>
            <person name="Tran T."/>
            <person name="Druce J."/>
        </authorList>
    </citation>
    <scope>NUCLEOTIDE SEQUENCE</scope>
    <source>
        <strain evidence="1">UCB-OBI-ISO-001</strain>
        <tissue evidence="1">Gonad</tissue>
    </source>
</reference>
<gene>
    <name evidence="1" type="ORF">OCBIM_22019728mg</name>
</gene>
<accession>A0A0L8FHY9</accession>
<dbReference type="EMBL" id="KQ431280">
    <property type="protein sequence ID" value="KOF63280.1"/>
    <property type="molecule type" value="Genomic_DNA"/>
</dbReference>
<organism evidence="1">
    <name type="scientific">Octopus bimaculoides</name>
    <name type="common">California two-spotted octopus</name>
    <dbReference type="NCBI Taxonomy" id="37653"/>
    <lineage>
        <taxon>Eukaryota</taxon>
        <taxon>Metazoa</taxon>
        <taxon>Spiralia</taxon>
        <taxon>Lophotrochozoa</taxon>
        <taxon>Mollusca</taxon>
        <taxon>Cephalopoda</taxon>
        <taxon>Coleoidea</taxon>
        <taxon>Octopodiformes</taxon>
        <taxon>Octopoda</taxon>
        <taxon>Incirrata</taxon>
        <taxon>Octopodidae</taxon>
        <taxon>Octopus</taxon>
    </lineage>
</organism>
<dbReference type="PANTHER" id="PTHR43205:SF7">
    <property type="entry name" value="PROSTAGLANDIN REDUCTASE 1"/>
    <property type="match status" value="1"/>
</dbReference>
<dbReference type="AlphaFoldDB" id="A0A0L8FHY9"/>
<dbReference type="PANTHER" id="PTHR43205">
    <property type="entry name" value="PROSTAGLANDIN REDUCTASE"/>
    <property type="match status" value="1"/>
</dbReference>
<protein>
    <submittedName>
        <fullName evidence="1">Uncharacterized protein</fullName>
    </submittedName>
</protein>
<dbReference type="OrthoDB" id="809632at2759"/>
<name>A0A0L8FHY9_OCTBM</name>
<dbReference type="Gene3D" id="3.40.50.720">
    <property type="entry name" value="NAD(P)-binding Rossmann-like Domain"/>
    <property type="match status" value="1"/>
</dbReference>
<dbReference type="GO" id="GO:0006693">
    <property type="term" value="P:prostaglandin metabolic process"/>
    <property type="evidence" value="ECO:0007669"/>
    <property type="project" value="TreeGrafter"/>
</dbReference>
<dbReference type="InterPro" id="IPR045010">
    <property type="entry name" value="MDR_fam"/>
</dbReference>